<evidence type="ECO:0000256" key="1">
    <source>
        <dbReference type="ARBA" id="ARBA00001974"/>
    </source>
</evidence>
<reference evidence="5" key="2">
    <citation type="submission" date="2019-01" db="EMBL/GenBank/DDBJ databases">
        <authorList>
            <person name="Li Y."/>
        </authorList>
    </citation>
    <scope>NUCLEOTIDE SEQUENCE [LARGE SCALE GENOMIC DNA]</scope>
    <source>
        <strain evidence="5">CGMCC 1.12963</strain>
    </source>
</reference>
<organism evidence="5 6">
    <name type="scientific">Paenirhodobacter huangdaonensis</name>
    <dbReference type="NCBI Taxonomy" id="2501515"/>
    <lineage>
        <taxon>Bacteria</taxon>
        <taxon>Pseudomonadati</taxon>
        <taxon>Pseudomonadota</taxon>
        <taxon>Alphaproteobacteria</taxon>
        <taxon>Rhodobacterales</taxon>
        <taxon>Rhodobacter group</taxon>
        <taxon>Paenirhodobacter</taxon>
    </lineage>
</organism>
<protein>
    <submittedName>
        <fullName evidence="5">FAD-binding protein</fullName>
    </submittedName>
</protein>
<dbReference type="Proteomes" id="UP000288071">
    <property type="component" value="Unassembled WGS sequence"/>
</dbReference>
<evidence type="ECO:0000313" key="5">
    <source>
        <dbReference type="EMBL" id="RWR54671.1"/>
    </source>
</evidence>
<dbReference type="GO" id="GO:0008734">
    <property type="term" value="F:L-aspartate oxidase activity"/>
    <property type="evidence" value="ECO:0007669"/>
    <property type="project" value="InterPro"/>
</dbReference>
<dbReference type="PRINTS" id="PR00368">
    <property type="entry name" value="FADPNR"/>
</dbReference>
<keyword evidence="2" id="KW-0285">Flavoprotein</keyword>
<keyword evidence="2" id="KW-0274">FAD</keyword>
<evidence type="ECO:0000256" key="2">
    <source>
        <dbReference type="ARBA" id="ARBA00022827"/>
    </source>
</evidence>
<dbReference type="InterPro" id="IPR027477">
    <property type="entry name" value="Succ_DH/fumarate_Rdtase_cat_sf"/>
</dbReference>
<evidence type="ECO:0000256" key="3">
    <source>
        <dbReference type="SAM" id="MobiDB-lite"/>
    </source>
</evidence>
<comment type="cofactor">
    <cofactor evidence="1">
        <name>FAD</name>
        <dbReference type="ChEBI" id="CHEBI:57692"/>
    </cofactor>
</comment>
<dbReference type="Gene3D" id="3.50.50.60">
    <property type="entry name" value="FAD/NAD(P)-binding domain"/>
    <property type="match status" value="2"/>
</dbReference>
<dbReference type="SUPFAM" id="SSF51905">
    <property type="entry name" value="FAD/NAD(P)-binding domain"/>
    <property type="match status" value="1"/>
</dbReference>
<dbReference type="Gene3D" id="3.90.700.10">
    <property type="entry name" value="Succinate dehydrogenase/fumarate reductase flavoprotein, catalytic domain"/>
    <property type="match status" value="1"/>
</dbReference>
<feature type="compositionally biased region" description="Basic residues" evidence="3">
    <location>
        <begin position="62"/>
        <end position="73"/>
    </location>
</feature>
<feature type="region of interest" description="Disordered" evidence="3">
    <location>
        <begin position="33"/>
        <end position="77"/>
    </location>
</feature>
<dbReference type="AlphaFoldDB" id="A0A443LZN2"/>
<dbReference type="Pfam" id="PF02910">
    <property type="entry name" value="Succ_DH_flav_C"/>
    <property type="match status" value="1"/>
</dbReference>
<dbReference type="InterPro" id="IPR015939">
    <property type="entry name" value="Fum_Rdtase/Succ_DH_flav-like_C"/>
</dbReference>
<reference evidence="5" key="1">
    <citation type="submission" date="2019-01" db="EMBL/GenBank/DDBJ databases">
        <title>Sinorhodobacter populi sp. nov. isolated from the symptomatic bark tissue of Populus euramericana canker.</title>
        <authorList>
            <person name="Xu G."/>
        </authorList>
    </citation>
    <scope>NUCLEOTIDE SEQUENCE [LARGE SCALE GENOMIC DNA]</scope>
    <source>
        <strain evidence="5">CGMCC 1.12963</strain>
    </source>
</reference>
<name>A0A443LZN2_9RHOB</name>
<feature type="domain" description="Fumarate reductase/succinate dehydrogenase flavoprotein-like C-terminal" evidence="4">
    <location>
        <begin position="504"/>
        <end position="581"/>
    </location>
</feature>
<dbReference type="PRINTS" id="PR00411">
    <property type="entry name" value="PNDRDTASEI"/>
</dbReference>
<gene>
    <name evidence="5" type="ORF">EOW66_00965</name>
</gene>
<comment type="caution">
    <text evidence="5">The sequence shown here is derived from an EMBL/GenBank/DDBJ whole genome shotgun (WGS) entry which is preliminary data.</text>
</comment>
<evidence type="ECO:0000259" key="4">
    <source>
        <dbReference type="Pfam" id="PF02910"/>
    </source>
</evidence>
<dbReference type="Pfam" id="PF12831">
    <property type="entry name" value="FAD_oxidored"/>
    <property type="match status" value="1"/>
</dbReference>
<proteinExistence type="predicted"/>
<dbReference type="InterPro" id="IPR005288">
    <property type="entry name" value="NadB"/>
</dbReference>
<dbReference type="SUPFAM" id="SSF46977">
    <property type="entry name" value="Succinate dehydrogenase/fumarate reductase flavoprotein C-terminal domain"/>
    <property type="match status" value="1"/>
</dbReference>
<evidence type="ECO:0000313" key="6">
    <source>
        <dbReference type="Proteomes" id="UP000288071"/>
    </source>
</evidence>
<dbReference type="GO" id="GO:0034628">
    <property type="term" value="P:'de novo' NAD+ biosynthetic process from L-aspartate"/>
    <property type="evidence" value="ECO:0007669"/>
    <property type="project" value="TreeGrafter"/>
</dbReference>
<dbReference type="EMBL" id="SAVA01000001">
    <property type="protein sequence ID" value="RWR54671.1"/>
    <property type="molecule type" value="Genomic_DNA"/>
</dbReference>
<dbReference type="InterPro" id="IPR036188">
    <property type="entry name" value="FAD/NAD-bd_sf"/>
</dbReference>
<dbReference type="Gene3D" id="1.20.58.100">
    <property type="entry name" value="Fumarate reductase/succinate dehydrogenase flavoprotein-like, C-terminal domain"/>
    <property type="match status" value="1"/>
</dbReference>
<accession>A0A443LZN2</accession>
<dbReference type="InterPro" id="IPR037099">
    <property type="entry name" value="Fum_R/Succ_DH_flav-like_C_sf"/>
</dbReference>
<keyword evidence="6" id="KW-1185">Reference proteome</keyword>
<dbReference type="PANTHER" id="PTHR42716">
    <property type="entry name" value="L-ASPARTATE OXIDASE"/>
    <property type="match status" value="1"/>
</dbReference>
<dbReference type="PANTHER" id="PTHR42716:SF2">
    <property type="entry name" value="L-ASPARTATE OXIDASE, CHLOROPLASTIC"/>
    <property type="match status" value="1"/>
</dbReference>
<sequence length="593" mass="62825">MWRPNAGRHRRRRKRSLRSVSFSAAIGRGLAGARAAVRPEVSTRRSRSHSGRRPPPGCPPRARNRAHSPGRRHIMADGTGHFGAELHLATDVLVIGGGPAGTWAALAARAAGAEVILVDKGWCGASGVGAAATIGHWWVAPEGRAAAMAAKAVDACGLAEETWMERVLAETWASWPGFAESRGYIGDPTYRSGRGGQVVVQGPVYLREMRRLVHRAGVTILDHAPALSLLRDAAGRCAGAEGVLRQKDQRWRIDARAVVMAAGGSALRSGCIGSSVNTGDALLMAAELGAEWSGMEFSNYYGIVPKGGSVDKNGYLLQAAFFDAAGHQVHLGWSSPYGVIGTAAAPLFGHEPVFCQFTQVPEANRPFLRAGQPNLFTQFDRLGVDPFTQKFEVEPMFEGSVRGSGGIVVTADCASSVPGLWVAGDAASREMLVGASSGAGAINAAWTLASGRWAGLAAARSAREGAPGRGERAREPVPGRRIAAVRPLLQALQAEVLPIRRNGFRRARTLNETLALTAELEDELQAAPGAGDARSALFARELSGMLFHARTGASAALARTESRGVHQRTDFPETSPCTWQRRLAGQGLDMTLR</sequence>